<dbReference type="Pfam" id="PF23598">
    <property type="entry name" value="LRR_14"/>
    <property type="match status" value="1"/>
</dbReference>
<dbReference type="SUPFAM" id="SSF52058">
    <property type="entry name" value="L domain-like"/>
    <property type="match status" value="2"/>
</dbReference>
<dbReference type="Proteomes" id="UP000657918">
    <property type="component" value="Unassembled WGS sequence"/>
</dbReference>
<evidence type="ECO:0000256" key="1">
    <source>
        <dbReference type="ARBA" id="ARBA00022614"/>
    </source>
</evidence>
<evidence type="ECO:0000256" key="2">
    <source>
        <dbReference type="ARBA" id="ARBA00022737"/>
    </source>
</evidence>
<dbReference type="InterPro" id="IPR055414">
    <property type="entry name" value="LRR_R13L4/SHOC2-like"/>
</dbReference>
<keyword evidence="5" id="KW-1185">Reference proteome</keyword>
<comment type="caution">
    <text evidence="4">The sequence shown here is derived from an EMBL/GenBank/DDBJ whole genome shotgun (WGS) entry which is preliminary data.</text>
</comment>
<dbReference type="GO" id="GO:0007165">
    <property type="term" value="P:signal transduction"/>
    <property type="evidence" value="ECO:0007669"/>
    <property type="project" value="InterPro"/>
</dbReference>
<dbReference type="GO" id="GO:0006952">
    <property type="term" value="P:defense response"/>
    <property type="evidence" value="ECO:0007669"/>
    <property type="project" value="InterPro"/>
</dbReference>
<keyword evidence="1" id="KW-0433">Leucine-rich repeat</keyword>
<dbReference type="PANTHER" id="PTHR11017:SF385">
    <property type="entry name" value="DISEASE RESISTANCE PROTEIN (TIR-NBS-LRR CLASS)-RELATED"/>
    <property type="match status" value="1"/>
</dbReference>
<dbReference type="InterPro" id="IPR058192">
    <property type="entry name" value="WHD_ROQ1-like"/>
</dbReference>
<reference evidence="4 5" key="1">
    <citation type="submission" date="2020-10" db="EMBL/GenBank/DDBJ databases">
        <title>Plant Genome Project.</title>
        <authorList>
            <person name="Zhang R.-G."/>
        </authorList>
    </citation>
    <scope>NUCLEOTIDE SEQUENCE [LARGE SCALE GENOMIC DNA]</scope>
    <source>
        <strain evidence="4">FAFU-HL-1</strain>
        <tissue evidence="4">Leaf</tissue>
    </source>
</reference>
<dbReference type="AlphaFoldDB" id="A0A835JLD3"/>
<dbReference type="PROSITE" id="PS50104">
    <property type="entry name" value="TIR"/>
    <property type="match status" value="1"/>
</dbReference>
<dbReference type="Pfam" id="PF23282">
    <property type="entry name" value="WHD_ROQ1"/>
    <property type="match status" value="1"/>
</dbReference>
<evidence type="ECO:0000259" key="3">
    <source>
        <dbReference type="PROSITE" id="PS50104"/>
    </source>
</evidence>
<dbReference type="PROSITE" id="PS51450">
    <property type="entry name" value="LRR"/>
    <property type="match status" value="1"/>
</dbReference>
<gene>
    <name evidence="4" type="ORF">SADUNF_Sadunf12G0038800</name>
</gene>
<dbReference type="InterPro" id="IPR000157">
    <property type="entry name" value="TIR_dom"/>
</dbReference>
<organism evidence="4 5">
    <name type="scientific">Salix dunnii</name>
    <dbReference type="NCBI Taxonomy" id="1413687"/>
    <lineage>
        <taxon>Eukaryota</taxon>
        <taxon>Viridiplantae</taxon>
        <taxon>Streptophyta</taxon>
        <taxon>Embryophyta</taxon>
        <taxon>Tracheophyta</taxon>
        <taxon>Spermatophyta</taxon>
        <taxon>Magnoliopsida</taxon>
        <taxon>eudicotyledons</taxon>
        <taxon>Gunneridae</taxon>
        <taxon>Pentapetalae</taxon>
        <taxon>rosids</taxon>
        <taxon>fabids</taxon>
        <taxon>Malpighiales</taxon>
        <taxon>Salicaceae</taxon>
        <taxon>Saliceae</taxon>
        <taxon>Salix</taxon>
    </lineage>
</organism>
<accession>A0A835JLD3</accession>
<dbReference type="PANTHER" id="PTHR11017">
    <property type="entry name" value="LEUCINE-RICH REPEAT-CONTAINING PROTEIN"/>
    <property type="match status" value="1"/>
</dbReference>
<proteinExistence type="predicted"/>
<evidence type="ECO:0000313" key="4">
    <source>
        <dbReference type="EMBL" id="KAF9671356.1"/>
    </source>
</evidence>
<dbReference type="SMART" id="SM00255">
    <property type="entry name" value="TIR"/>
    <property type="match status" value="1"/>
</dbReference>
<name>A0A835JLD3_9ROSI</name>
<dbReference type="Gene3D" id="3.40.50.10140">
    <property type="entry name" value="Toll/interleukin-1 receptor homology (TIR) domain"/>
    <property type="match status" value="1"/>
</dbReference>
<dbReference type="InterPro" id="IPR001611">
    <property type="entry name" value="Leu-rich_rpt"/>
</dbReference>
<dbReference type="InterPro" id="IPR035897">
    <property type="entry name" value="Toll_tir_struct_dom_sf"/>
</dbReference>
<dbReference type="OrthoDB" id="1188828at2759"/>
<dbReference type="InterPro" id="IPR044974">
    <property type="entry name" value="Disease_R_plants"/>
</dbReference>
<dbReference type="SUPFAM" id="SSF52200">
    <property type="entry name" value="Toll/Interleukin receptor TIR domain"/>
    <property type="match status" value="1"/>
</dbReference>
<dbReference type="SMART" id="SM00369">
    <property type="entry name" value="LRR_TYP"/>
    <property type="match status" value="8"/>
</dbReference>
<dbReference type="InterPro" id="IPR032675">
    <property type="entry name" value="LRR_dom_sf"/>
</dbReference>
<evidence type="ECO:0000313" key="5">
    <source>
        <dbReference type="Proteomes" id="UP000657918"/>
    </source>
</evidence>
<protein>
    <recommendedName>
        <fullName evidence="3">TIR domain-containing protein</fullName>
    </recommendedName>
</protein>
<dbReference type="SMART" id="SM00364">
    <property type="entry name" value="LRR_BAC"/>
    <property type="match status" value="4"/>
</dbReference>
<feature type="domain" description="TIR" evidence="3">
    <location>
        <begin position="16"/>
        <end position="202"/>
    </location>
</feature>
<dbReference type="EMBL" id="JADGMS010000012">
    <property type="protein sequence ID" value="KAF9671356.1"/>
    <property type="molecule type" value="Genomic_DNA"/>
</dbReference>
<keyword evidence="2" id="KW-0677">Repeat</keyword>
<dbReference type="Pfam" id="PF01582">
    <property type="entry name" value="TIR"/>
    <property type="match status" value="2"/>
</dbReference>
<dbReference type="InterPro" id="IPR003591">
    <property type="entry name" value="Leu-rich_rpt_typical-subtyp"/>
</dbReference>
<sequence>MSDSLTVSSTPAALRLRWDVFLSFRGEDTRGSFTKDLYNSLKEQDIRVFLDDTGMVQGDEIAPTLMEAIQDSALSIIILSQRYSVSGFGMNEEFCTREFCLSLTEYSVSGFGMNEEFCTREFCLSLTEIHLLSYQSTDPSDVRRQKDSFEQDFENHSKRFGEKVVKWREAMNKIGGISGFVFEPSKKDDLIRLLVKRVLTELRTTPVGIATYTVGLDSRVEHLKKRMKREEAIDVLKGCGFRAETAITVLTVKCLVKIGADNELWMHDQLRDMGRQIVINENLGDPGMRSRLWDRGDIMTVLRNKKGTRLVQGLILDFEKKNDVRAQKSSWVRALNPSSALDCLIEKWKMLFQQREEEGDLILDTEAFKSMVNLRLLQINHANVKGKLKNFPASLKWLQWKNCPLENLPSDYAPHELAVLDLSESGIQRVWGWTSNKVAENLMVMNLRRCYNLVASPDLSSCKSLEKLDFEGCIRLTKIHESLGNVRTLLQLNLNDCRNLVEFPSDVSGLRLLQYLFLSNCLNLKELPQDIGSMNSLKELVIDETAISMLPRSLYRLSKLEKLSLNGCKVIKRLPELLGNLISLKVLSLNHSAVEVLPGSVGSLSNLEELSLVGSAIKELPTAIGSLPYLKTLFAGGCHFLTKLPDSIGGLASVSELQLDGTSISDLPEQIGGLKMIQKFYLRNCTSLRALPEAIGMILNLTTINLFGCNITELPESFGRLENLEMLILDECKKLHKLPVSIGELKSLCHLLMKRTAVTVLPKNFGNLSSLMTLEMQKNPLESLRTQDQSAVLPNSFTKLSLLEELNARAWRISGKIPDDFEKLSSLKNLDLGNNNFSSLPSSLCGLSLLQKLHLPHCEELVSLPPLPPSLEELDASNCFGLETISDVSGLERLTLLNITNCEKVVDIPGIECLKFLKRLYMSCCKACSLKVKKRLSKVCLRNIRNLSMPGSEFPYWFSQESAVHFSERKNRTIKAVIVCVVVTLDREIPENLRYFPAVPDIKAIILDQNIPIFSISLYLRGIPKLHEDQIHICRYSNINPLVSLLKDGCKIQVRKRNPPVIEGVEVKKSGIHLIFEDDDDYDGNEELLDASEQSVSQKLADFFNSSRFNHNEAVVPPQSPPQHTPTRRLQSAIRLGDDRSCAEVVGHDARSCGLE</sequence>
<dbReference type="Gene3D" id="3.80.10.10">
    <property type="entry name" value="Ribonuclease Inhibitor"/>
    <property type="match status" value="3"/>
</dbReference>
<dbReference type="Pfam" id="PF00560">
    <property type="entry name" value="LRR_1"/>
    <property type="match status" value="2"/>
</dbReference>